<evidence type="ECO:0000256" key="8">
    <source>
        <dbReference type="ARBA" id="ARBA00023125"/>
    </source>
</evidence>
<keyword evidence="1" id="KW-0217">Developmental protein</keyword>
<evidence type="ECO:0000256" key="7">
    <source>
        <dbReference type="ARBA" id="ARBA00023015"/>
    </source>
</evidence>
<keyword evidence="3" id="KW-0479">Metal-binding</keyword>
<evidence type="ECO:0000256" key="1">
    <source>
        <dbReference type="ARBA" id="ARBA00022473"/>
    </source>
</evidence>
<keyword evidence="7" id="KW-0805">Transcription regulation</keyword>
<evidence type="ECO:0000256" key="4">
    <source>
        <dbReference type="ARBA" id="ARBA00022737"/>
    </source>
</evidence>
<evidence type="ECO:0000256" key="10">
    <source>
        <dbReference type="ARBA" id="ARBA00023242"/>
    </source>
</evidence>
<dbReference type="GO" id="GO:0005634">
    <property type="term" value="C:nucleus"/>
    <property type="evidence" value="ECO:0007669"/>
    <property type="project" value="TreeGrafter"/>
</dbReference>
<dbReference type="PANTHER" id="PTHR12487:SF5">
    <property type="entry name" value="TEASHIRT HOMOLOG 3"/>
    <property type="match status" value="1"/>
</dbReference>
<feature type="compositionally biased region" description="Polar residues" evidence="11">
    <location>
        <begin position="194"/>
        <end position="220"/>
    </location>
</feature>
<evidence type="ECO:0000256" key="9">
    <source>
        <dbReference type="ARBA" id="ARBA00023163"/>
    </source>
</evidence>
<keyword evidence="5" id="KW-0863">Zinc-finger</keyword>
<dbReference type="InterPro" id="IPR027008">
    <property type="entry name" value="Teashirt_fam"/>
</dbReference>
<keyword evidence="10" id="KW-0539">Nucleus</keyword>
<evidence type="ECO:0000256" key="11">
    <source>
        <dbReference type="SAM" id="MobiDB-lite"/>
    </source>
</evidence>
<accession>A0A9N7U0R2</accession>
<dbReference type="Proteomes" id="UP001153269">
    <property type="component" value="Unassembled WGS sequence"/>
</dbReference>
<keyword evidence="13" id="KW-1185">Reference proteome</keyword>
<keyword evidence="9" id="KW-0804">Transcription</keyword>
<evidence type="ECO:0000313" key="12">
    <source>
        <dbReference type="EMBL" id="CAB1422570.1"/>
    </source>
</evidence>
<dbReference type="EMBL" id="CADEAL010000593">
    <property type="protein sequence ID" value="CAB1422570.1"/>
    <property type="molecule type" value="Genomic_DNA"/>
</dbReference>
<name>A0A9N7U0R2_PLEPL</name>
<evidence type="ECO:0000256" key="3">
    <source>
        <dbReference type="ARBA" id="ARBA00022723"/>
    </source>
</evidence>
<evidence type="ECO:0000256" key="5">
    <source>
        <dbReference type="ARBA" id="ARBA00022771"/>
    </source>
</evidence>
<dbReference type="AlphaFoldDB" id="A0A9N7U0R2"/>
<keyword evidence="8" id="KW-0238">DNA-binding</keyword>
<organism evidence="12 13">
    <name type="scientific">Pleuronectes platessa</name>
    <name type="common">European plaice</name>
    <dbReference type="NCBI Taxonomy" id="8262"/>
    <lineage>
        <taxon>Eukaryota</taxon>
        <taxon>Metazoa</taxon>
        <taxon>Chordata</taxon>
        <taxon>Craniata</taxon>
        <taxon>Vertebrata</taxon>
        <taxon>Euteleostomi</taxon>
        <taxon>Actinopterygii</taxon>
        <taxon>Neopterygii</taxon>
        <taxon>Teleostei</taxon>
        <taxon>Neoteleostei</taxon>
        <taxon>Acanthomorphata</taxon>
        <taxon>Carangaria</taxon>
        <taxon>Pleuronectiformes</taxon>
        <taxon>Pleuronectoidei</taxon>
        <taxon>Pleuronectidae</taxon>
        <taxon>Pleuronectes</taxon>
    </lineage>
</organism>
<dbReference type="GO" id="GO:0008270">
    <property type="term" value="F:zinc ion binding"/>
    <property type="evidence" value="ECO:0007669"/>
    <property type="project" value="UniProtKB-KW"/>
</dbReference>
<keyword evidence="4" id="KW-0677">Repeat</keyword>
<keyword evidence="2" id="KW-0678">Repressor</keyword>
<proteinExistence type="predicted"/>
<feature type="region of interest" description="Disordered" evidence="11">
    <location>
        <begin position="189"/>
        <end position="227"/>
    </location>
</feature>
<reference evidence="12" key="1">
    <citation type="submission" date="2020-03" db="EMBL/GenBank/DDBJ databases">
        <authorList>
            <person name="Weist P."/>
        </authorList>
    </citation>
    <scope>NUCLEOTIDE SEQUENCE</scope>
</reference>
<evidence type="ECO:0000313" key="13">
    <source>
        <dbReference type="Proteomes" id="UP001153269"/>
    </source>
</evidence>
<evidence type="ECO:0000256" key="2">
    <source>
        <dbReference type="ARBA" id="ARBA00022491"/>
    </source>
</evidence>
<protein>
    <submittedName>
        <fullName evidence="12">Uncharacterized protein</fullName>
    </submittedName>
</protein>
<dbReference type="PANTHER" id="PTHR12487">
    <property type="entry name" value="TEASHIRT-RELATED"/>
    <property type="match status" value="1"/>
</dbReference>
<gene>
    <name evidence="12" type="ORF">PLEPLA_LOCUS10486</name>
</gene>
<dbReference type="GO" id="GO:0000981">
    <property type="term" value="F:DNA-binding transcription factor activity, RNA polymerase II-specific"/>
    <property type="evidence" value="ECO:0007669"/>
    <property type="project" value="TreeGrafter"/>
</dbReference>
<dbReference type="GO" id="GO:0003677">
    <property type="term" value="F:DNA binding"/>
    <property type="evidence" value="ECO:0007669"/>
    <property type="project" value="UniProtKB-KW"/>
</dbReference>
<comment type="caution">
    <text evidence="12">The sequence shown here is derived from an EMBL/GenBank/DDBJ whole genome shotgun (WGS) entry which is preliminary data.</text>
</comment>
<keyword evidence="6" id="KW-0862">Zinc</keyword>
<sequence>MMVTGHFIKVTNSAIKKGKPIIESPISAPPTNLTGEEKFQSVPLAATTFSPPPAPVPPPTSISPIAMAVEIKKEEKEEECTKESIINNGNILNKEKKAGVEDDAEEKFDISSKYSYLTEEDLEESPKGGLDILKSLENTVASAINKAQNGAPSWGGYPSIHAAYQLPNIMKLSLGNAVKSSPLKYMFPGRDILSPTSKSQPLLSPPSRQTSPMPKTTSMLWRNWSRK</sequence>
<evidence type="ECO:0000256" key="6">
    <source>
        <dbReference type="ARBA" id="ARBA00022833"/>
    </source>
</evidence>